<comment type="caution">
    <text evidence="11">The sequence shown here is derived from an EMBL/GenBank/DDBJ whole genome shotgun (WGS) entry which is preliminary data.</text>
</comment>
<name>A0A917C9V7_9BACL</name>
<dbReference type="SUPFAM" id="SSF52172">
    <property type="entry name" value="CheY-like"/>
    <property type="match status" value="1"/>
</dbReference>
<dbReference type="SMART" id="SM00448">
    <property type="entry name" value="REC"/>
    <property type="match status" value="1"/>
</dbReference>
<dbReference type="InterPro" id="IPR001789">
    <property type="entry name" value="Sig_transdc_resp-reg_receiver"/>
</dbReference>
<dbReference type="SMART" id="SM00342">
    <property type="entry name" value="HTH_ARAC"/>
    <property type="match status" value="1"/>
</dbReference>
<accession>A0A917C9V7</accession>
<dbReference type="InterPro" id="IPR018062">
    <property type="entry name" value="HTH_AraC-typ_CS"/>
</dbReference>
<organism evidence="11 12">
    <name type="scientific">Paenibacillus albidus</name>
    <dbReference type="NCBI Taxonomy" id="2041023"/>
    <lineage>
        <taxon>Bacteria</taxon>
        <taxon>Bacillati</taxon>
        <taxon>Bacillota</taxon>
        <taxon>Bacilli</taxon>
        <taxon>Bacillales</taxon>
        <taxon>Paenibacillaceae</taxon>
        <taxon>Paenibacillus</taxon>
    </lineage>
</organism>
<keyword evidence="6" id="KW-0238">DNA-binding</keyword>
<evidence type="ECO:0008006" key="13">
    <source>
        <dbReference type="Google" id="ProtNLM"/>
    </source>
</evidence>
<reference evidence="11" key="1">
    <citation type="journal article" date="2014" name="Int. J. Syst. Evol. Microbiol.">
        <title>Complete genome sequence of Corynebacterium casei LMG S-19264T (=DSM 44701T), isolated from a smear-ripened cheese.</title>
        <authorList>
            <consortium name="US DOE Joint Genome Institute (JGI-PGF)"/>
            <person name="Walter F."/>
            <person name="Albersmeier A."/>
            <person name="Kalinowski J."/>
            <person name="Ruckert C."/>
        </authorList>
    </citation>
    <scope>NUCLEOTIDE SEQUENCE</scope>
    <source>
        <strain evidence="11">CGMCC 1.16134</strain>
    </source>
</reference>
<keyword evidence="12" id="KW-1185">Reference proteome</keyword>
<dbReference type="GO" id="GO:0003700">
    <property type="term" value="F:DNA-binding transcription factor activity"/>
    <property type="evidence" value="ECO:0007669"/>
    <property type="project" value="InterPro"/>
</dbReference>
<evidence type="ECO:0000259" key="9">
    <source>
        <dbReference type="PROSITE" id="PS01124"/>
    </source>
</evidence>
<evidence type="ECO:0000256" key="3">
    <source>
        <dbReference type="ARBA" id="ARBA00022553"/>
    </source>
</evidence>
<dbReference type="InterPro" id="IPR051552">
    <property type="entry name" value="HptR"/>
</dbReference>
<dbReference type="CDD" id="cd17536">
    <property type="entry name" value="REC_YesN-like"/>
    <property type="match status" value="1"/>
</dbReference>
<dbReference type="SUPFAM" id="SSF46689">
    <property type="entry name" value="Homeodomain-like"/>
    <property type="match status" value="2"/>
</dbReference>
<dbReference type="Gene3D" id="1.10.10.60">
    <property type="entry name" value="Homeodomain-like"/>
    <property type="match status" value="2"/>
</dbReference>
<reference evidence="11" key="2">
    <citation type="submission" date="2020-09" db="EMBL/GenBank/DDBJ databases">
        <authorList>
            <person name="Sun Q."/>
            <person name="Zhou Y."/>
        </authorList>
    </citation>
    <scope>NUCLEOTIDE SEQUENCE</scope>
    <source>
        <strain evidence="11">CGMCC 1.16134</strain>
    </source>
</reference>
<keyword evidence="3 8" id="KW-0597">Phosphoprotein</keyword>
<dbReference type="InterPro" id="IPR009057">
    <property type="entry name" value="Homeodomain-like_sf"/>
</dbReference>
<sequence length="538" mass="61704">MWTIAIIDDDRQVLQGMKRAIPWEELDAGWVGEAMNGMDGLEMIRSTQPDIVITDIYMPVMNGLDMIERLRDTGFCGKIIILSGYADFEYARQALRLNVCDYISKPVSMPTLKAILGKALHELSEEVLQRNRNEELQQKLELYQPFVEKEWIKAAITGTLKNAYLSTELPEPYLFWAETGHIVVGLELVREIRACELNVSDWHLFKFALGNIVCEVAGSIFPYCEYSELHGGRSALVLHPSLPLDSDTLNKQLEMLGMQLIDCVRRYIRLVIRVGIGASKEQWQNIPDSMEEAFQAIELKQNHIVGGYSLYVFRDGKKHRSNSAVMRPVKFYHELASALKTSQEAQARQIIAEFKEKLERLEGVAPDYLQLLAGELWGIFAYSLYEVGMLLDNTIENGQLAQEMAGLITPQQLAEWLTAKIEMICSSRQWLGSSKHRQAVDFITQYIHENYMNEITLGELADKVYLSRNHLAIIFKKMTGDTFNTYLTRVRIEKSKELLIERHMLVYEVAEQVGYKNVPYFSTLFKKYTGMNPTELIR</sequence>
<protein>
    <recommendedName>
        <fullName evidence="13">Response regulator transcription factor</fullName>
    </recommendedName>
</protein>
<evidence type="ECO:0000256" key="4">
    <source>
        <dbReference type="ARBA" id="ARBA00023012"/>
    </source>
</evidence>
<keyword evidence="5" id="KW-0805">Transcription regulation</keyword>
<evidence type="ECO:0000256" key="7">
    <source>
        <dbReference type="ARBA" id="ARBA00023163"/>
    </source>
</evidence>
<evidence type="ECO:0000313" key="11">
    <source>
        <dbReference type="EMBL" id="GGF79550.1"/>
    </source>
</evidence>
<dbReference type="PANTHER" id="PTHR42713:SF3">
    <property type="entry name" value="TRANSCRIPTIONAL REGULATORY PROTEIN HPTR"/>
    <property type="match status" value="1"/>
</dbReference>
<evidence type="ECO:0000256" key="1">
    <source>
        <dbReference type="ARBA" id="ARBA00004496"/>
    </source>
</evidence>
<evidence type="ECO:0000256" key="2">
    <source>
        <dbReference type="ARBA" id="ARBA00022490"/>
    </source>
</evidence>
<evidence type="ECO:0000313" key="12">
    <source>
        <dbReference type="Proteomes" id="UP000637643"/>
    </source>
</evidence>
<dbReference type="AlphaFoldDB" id="A0A917C9V7"/>
<comment type="subcellular location">
    <subcellularLocation>
        <location evidence="1">Cytoplasm</location>
    </subcellularLocation>
</comment>
<dbReference type="PROSITE" id="PS50110">
    <property type="entry name" value="RESPONSE_REGULATORY"/>
    <property type="match status" value="1"/>
</dbReference>
<feature type="domain" description="HTH araC/xylS-type" evidence="9">
    <location>
        <begin position="441"/>
        <end position="538"/>
    </location>
</feature>
<dbReference type="RefSeq" id="WP_189025357.1">
    <property type="nucleotide sequence ID" value="NZ_BMKR01000009.1"/>
</dbReference>
<keyword evidence="7" id="KW-0804">Transcription</keyword>
<dbReference type="PROSITE" id="PS01124">
    <property type="entry name" value="HTH_ARAC_FAMILY_2"/>
    <property type="match status" value="1"/>
</dbReference>
<dbReference type="GO" id="GO:0005737">
    <property type="term" value="C:cytoplasm"/>
    <property type="evidence" value="ECO:0007669"/>
    <property type="project" value="UniProtKB-SubCell"/>
</dbReference>
<keyword evidence="2" id="KW-0963">Cytoplasm</keyword>
<dbReference type="GO" id="GO:0043565">
    <property type="term" value="F:sequence-specific DNA binding"/>
    <property type="evidence" value="ECO:0007669"/>
    <property type="project" value="InterPro"/>
</dbReference>
<dbReference type="Proteomes" id="UP000637643">
    <property type="component" value="Unassembled WGS sequence"/>
</dbReference>
<dbReference type="PANTHER" id="PTHR42713">
    <property type="entry name" value="HISTIDINE KINASE-RELATED"/>
    <property type="match status" value="1"/>
</dbReference>
<dbReference type="EMBL" id="BMKR01000009">
    <property type="protein sequence ID" value="GGF79550.1"/>
    <property type="molecule type" value="Genomic_DNA"/>
</dbReference>
<dbReference type="Pfam" id="PF12833">
    <property type="entry name" value="HTH_18"/>
    <property type="match status" value="1"/>
</dbReference>
<keyword evidence="4" id="KW-0902">Two-component regulatory system</keyword>
<dbReference type="InterPro" id="IPR011006">
    <property type="entry name" value="CheY-like_superfamily"/>
</dbReference>
<proteinExistence type="predicted"/>
<dbReference type="Pfam" id="PF00072">
    <property type="entry name" value="Response_reg"/>
    <property type="match status" value="1"/>
</dbReference>
<evidence type="ECO:0000256" key="8">
    <source>
        <dbReference type="PROSITE-ProRule" id="PRU00169"/>
    </source>
</evidence>
<dbReference type="PROSITE" id="PS00041">
    <property type="entry name" value="HTH_ARAC_FAMILY_1"/>
    <property type="match status" value="1"/>
</dbReference>
<feature type="modified residue" description="4-aspartylphosphate" evidence="8">
    <location>
        <position position="55"/>
    </location>
</feature>
<dbReference type="Gene3D" id="3.40.50.2300">
    <property type="match status" value="1"/>
</dbReference>
<feature type="domain" description="Response regulatory" evidence="10">
    <location>
        <begin position="3"/>
        <end position="120"/>
    </location>
</feature>
<evidence type="ECO:0000259" key="10">
    <source>
        <dbReference type="PROSITE" id="PS50110"/>
    </source>
</evidence>
<evidence type="ECO:0000256" key="6">
    <source>
        <dbReference type="ARBA" id="ARBA00023125"/>
    </source>
</evidence>
<evidence type="ECO:0000256" key="5">
    <source>
        <dbReference type="ARBA" id="ARBA00023015"/>
    </source>
</evidence>
<gene>
    <name evidence="11" type="ORF">GCM10010912_25680</name>
</gene>
<dbReference type="GO" id="GO:0000160">
    <property type="term" value="P:phosphorelay signal transduction system"/>
    <property type="evidence" value="ECO:0007669"/>
    <property type="project" value="UniProtKB-KW"/>
</dbReference>
<dbReference type="InterPro" id="IPR018060">
    <property type="entry name" value="HTH_AraC"/>
</dbReference>